<dbReference type="Gene3D" id="1.20.120.910">
    <property type="entry name" value="DksA, coiled-coil domain"/>
    <property type="match status" value="1"/>
</dbReference>
<name>A0A177HPY4_9ACTN</name>
<dbReference type="PATRIC" id="fig|1716141.3.peg.4247"/>
<dbReference type="PANTHER" id="PTHR33823:SF2">
    <property type="entry name" value="RNA POLYMERASE-BINDING TRANSCRIPTION FACTOR DKSA"/>
    <property type="match status" value="1"/>
</dbReference>
<evidence type="ECO:0000313" key="6">
    <source>
        <dbReference type="EMBL" id="OAH12690.1"/>
    </source>
</evidence>
<dbReference type="EMBL" id="LOHS01000088">
    <property type="protein sequence ID" value="OAH12690.1"/>
    <property type="molecule type" value="Genomic_DNA"/>
</dbReference>
<organism evidence="6 7">
    <name type="scientific">Streptomyces jeddahensis</name>
    <dbReference type="NCBI Taxonomy" id="1716141"/>
    <lineage>
        <taxon>Bacteria</taxon>
        <taxon>Bacillati</taxon>
        <taxon>Actinomycetota</taxon>
        <taxon>Actinomycetes</taxon>
        <taxon>Kitasatosporales</taxon>
        <taxon>Streptomycetaceae</taxon>
        <taxon>Streptomyces</taxon>
    </lineage>
</organism>
<keyword evidence="1" id="KW-0479">Metal-binding</keyword>
<evidence type="ECO:0000256" key="4">
    <source>
        <dbReference type="PROSITE-ProRule" id="PRU00510"/>
    </source>
</evidence>
<evidence type="ECO:0000256" key="3">
    <source>
        <dbReference type="ARBA" id="ARBA00022833"/>
    </source>
</evidence>
<dbReference type="InterPro" id="IPR000962">
    <property type="entry name" value="Znf_DskA_TraR"/>
</dbReference>
<dbReference type="RefSeq" id="WP_067279672.1">
    <property type="nucleotide sequence ID" value="NZ_LOHS01000088.1"/>
</dbReference>
<dbReference type="PROSITE" id="PS51128">
    <property type="entry name" value="ZF_DKSA_2"/>
    <property type="match status" value="1"/>
</dbReference>
<keyword evidence="7" id="KW-1185">Reference proteome</keyword>
<comment type="caution">
    <text evidence="6">The sequence shown here is derived from an EMBL/GenBank/DDBJ whole genome shotgun (WGS) entry which is preliminary data.</text>
</comment>
<dbReference type="PANTHER" id="PTHR33823">
    <property type="entry name" value="RNA POLYMERASE-BINDING TRANSCRIPTION FACTOR DKSA-RELATED"/>
    <property type="match status" value="1"/>
</dbReference>
<proteinExistence type="predicted"/>
<keyword evidence="2" id="KW-0863">Zinc-finger</keyword>
<dbReference type="STRING" id="1716141.STSP_40360"/>
<evidence type="ECO:0000259" key="5">
    <source>
        <dbReference type="Pfam" id="PF01258"/>
    </source>
</evidence>
<sequence>MNDQWMRDNALRPADLEEISAALTERAGRLREEMAASDVAAAALRADCDLDAADAAIRSTTEQQLRVRREEARGLLEQTLAALDRLRNGSFGVCTSCGRPIAAARLRAVPHADRCTACTRTSEPPRNR</sequence>
<keyword evidence="3" id="KW-0862">Zinc</keyword>
<evidence type="ECO:0000313" key="7">
    <source>
        <dbReference type="Proteomes" id="UP000077381"/>
    </source>
</evidence>
<dbReference type="Pfam" id="PF01258">
    <property type="entry name" value="zf-dskA_traR"/>
    <property type="match status" value="1"/>
</dbReference>
<protein>
    <submittedName>
        <fullName evidence="6">RNA polymerase-binding transcription factor DksA</fullName>
    </submittedName>
</protein>
<dbReference type="Proteomes" id="UP000077381">
    <property type="component" value="Unassembled WGS sequence"/>
</dbReference>
<dbReference type="OrthoDB" id="1121111at2"/>
<gene>
    <name evidence="6" type="primary">dksA_2</name>
    <name evidence="6" type="ORF">STSP_40360</name>
</gene>
<evidence type="ECO:0000256" key="2">
    <source>
        <dbReference type="ARBA" id="ARBA00022771"/>
    </source>
</evidence>
<dbReference type="GO" id="GO:0008270">
    <property type="term" value="F:zinc ion binding"/>
    <property type="evidence" value="ECO:0007669"/>
    <property type="project" value="UniProtKB-KW"/>
</dbReference>
<feature type="domain" description="Zinc finger DksA/TraR C4-type" evidence="5">
    <location>
        <begin position="89"/>
        <end position="123"/>
    </location>
</feature>
<dbReference type="SUPFAM" id="SSF57716">
    <property type="entry name" value="Glucocorticoid receptor-like (DNA-binding domain)"/>
    <property type="match status" value="1"/>
</dbReference>
<reference evidence="6 7" key="1">
    <citation type="submission" date="2015-12" db="EMBL/GenBank/DDBJ databases">
        <title>Genome sequence of Streptomyces sp. G25.</title>
        <authorList>
            <person name="Poehlein A."/>
            <person name="Roettig A."/>
            <person name="Hiessl S."/>
            <person name="Hauschild P."/>
            <person name="Schauer J."/>
            <person name="Madkour M.H."/>
            <person name="Al-Ansari A.M."/>
            <person name="Almakishah N.H."/>
            <person name="Steinbuechel A."/>
            <person name="Daniel R."/>
        </authorList>
    </citation>
    <scope>NUCLEOTIDE SEQUENCE [LARGE SCALE GENOMIC DNA]</scope>
    <source>
        <strain evidence="7">G25(2015)</strain>
    </source>
</reference>
<evidence type="ECO:0000256" key="1">
    <source>
        <dbReference type="ARBA" id="ARBA00022723"/>
    </source>
</evidence>
<feature type="zinc finger region" description="dksA C4-type" evidence="4">
    <location>
        <begin position="94"/>
        <end position="118"/>
    </location>
</feature>
<accession>A0A177HPY4</accession>
<dbReference type="AlphaFoldDB" id="A0A177HPY4"/>